<evidence type="ECO:0000313" key="3">
    <source>
        <dbReference type="EMBL" id="MBO2453288.1"/>
    </source>
</evidence>
<dbReference type="InterPro" id="IPR050766">
    <property type="entry name" value="Bact_Lucif_Oxidored"/>
</dbReference>
<protein>
    <submittedName>
        <fullName evidence="3">LLM class flavin-dependent oxidoreductase</fullName>
    </submittedName>
</protein>
<dbReference type="GO" id="GO:0016705">
    <property type="term" value="F:oxidoreductase activity, acting on paired donors, with incorporation or reduction of molecular oxygen"/>
    <property type="evidence" value="ECO:0007669"/>
    <property type="project" value="InterPro"/>
</dbReference>
<evidence type="ECO:0000256" key="1">
    <source>
        <dbReference type="SAM" id="MobiDB-lite"/>
    </source>
</evidence>
<dbReference type="PANTHER" id="PTHR30137">
    <property type="entry name" value="LUCIFERASE-LIKE MONOOXYGENASE"/>
    <property type="match status" value="1"/>
</dbReference>
<dbReference type="RefSeq" id="WP_208261318.1">
    <property type="nucleotide sequence ID" value="NZ_JAGEOJ010000020.1"/>
</dbReference>
<feature type="domain" description="Luciferase-like" evidence="2">
    <location>
        <begin position="44"/>
        <end position="337"/>
    </location>
</feature>
<reference evidence="3" key="1">
    <citation type="submission" date="2021-03" db="EMBL/GenBank/DDBJ databases">
        <authorList>
            <person name="Kanchanasin P."/>
            <person name="Saeng-In P."/>
            <person name="Phongsopitanun W."/>
            <person name="Yuki M."/>
            <person name="Kudo T."/>
            <person name="Ohkuma M."/>
            <person name="Tanasupawat S."/>
        </authorList>
    </citation>
    <scope>NUCLEOTIDE SEQUENCE</scope>
    <source>
        <strain evidence="3">GKU 128</strain>
    </source>
</reference>
<evidence type="ECO:0000259" key="2">
    <source>
        <dbReference type="Pfam" id="PF00296"/>
    </source>
</evidence>
<dbReference type="GO" id="GO:0005829">
    <property type="term" value="C:cytosol"/>
    <property type="evidence" value="ECO:0007669"/>
    <property type="project" value="TreeGrafter"/>
</dbReference>
<dbReference type="InterPro" id="IPR011251">
    <property type="entry name" value="Luciferase-like_dom"/>
</dbReference>
<dbReference type="AlphaFoldDB" id="A0A939PNF5"/>
<dbReference type="InterPro" id="IPR036661">
    <property type="entry name" value="Luciferase-like_sf"/>
</dbReference>
<dbReference type="InterPro" id="IPR024011">
    <property type="entry name" value="Biosynth_lucif-like_mOase_dom"/>
</dbReference>
<dbReference type="EMBL" id="JAGEOJ010000020">
    <property type="protein sequence ID" value="MBO2453288.1"/>
    <property type="molecule type" value="Genomic_DNA"/>
</dbReference>
<proteinExistence type="predicted"/>
<dbReference type="Proteomes" id="UP000669179">
    <property type="component" value="Unassembled WGS sequence"/>
</dbReference>
<comment type="caution">
    <text evidence="3">The sequence shown here is derived from an EMBL/GenBank/DDBJ whole genome shotgun (WGS) entry which is preliminary data.</text>
</comment>
<dbReference type="SUPFAM" id="SSF51679">
    <property type="entry name" value="Bacterial luciferase-like"/>
    <property type="match status" value="1"/>
</dbReference>
<sequence length="373" mass="41793">MNHTDIEPALRPDQAADRGQLKRGPRKVPDMLDFSLLFFANRESEDPSDEYGLLLDSGQFADASGFRALWLPERHFHPFGGSFPSPALAAAALAVATRNVRLRAGSVVLPLQDPLRVAEDWAFVDNLSGGRVDVAIATGWNANDFVLAPERYENRRQWTFETIDLLKSLWSGNSVVRLNGKGERVEIKTYPRPVQRELDLWMTCSSDPRTFVEAGIRGMNVLTALLFQSVDDLAPRIEAYREARAQGGFDPDTGTVTVMVHTFVGKSDDEVREIIHEPFVEYLRSSVDLWRTKWADLGSVPHDKLLKYAFERYFRTSALFGSVERCVAFADRLRSIGVNELACLIDFGAGTNETLDALPHLAEVRRRTQGHSA</sequence>
<gene>
    <name evidence="3" type="ORF">J4573_39765</name>
</gene>
<dbReference type="Pfam" id="PF00296">
    <property type="entry name" value="Bac_luciferase"/>
    <property type="match status" value="1"/>
</dbReference>
<dbReference type="Gene3D" id="3.20.20.30">
    <property type="entry name" value="Luciferase-like domain"/>
    <property type="match status" value="1"/>
</dbReference>
<keyword evidence="4" id="KW-1185">Reference proteome</keyword>
<dbReference type="PANTHER" id="PTHR30137:SF6">
    <property type="entry name" value="LUCIFERASE-LIKE MONOOXYGENASE"/>
    <property type="match status" value="1"/>
</dbReference>
<evidence type="ECO:0000313" key="4">
    <source>
        <dbReference type="Proteomes" id="UP000669179"/>
    </source>
</evidence>
<accession>A0A939PNF5</accession>
<name>A0A939PNF5_9ACTN</name>
<feature type="compositionally biased region" description="Basic and acidic residues" evidence="1">
    <location>
        <begin position="1"/>
        <end position="20"/>
    </location>
</feature>
<dbReference type="NCBIfam" id="TIGR04020">
    <property type="entry name" value="seco_metab_LLM"/>
    <property type="match status" value="1"/>
</dbReference>
<feature type="region of interest" description="Disordered" evidence="1">
    <location>
        <begin position="1"/>
        <end position="24"/>
    </location>
</feature>
<organism evidence="3 4">
    <name type="scientific">Actinomadura barringtoniae</name>
    <dbReference type="NCBI Taxonomy" id="1427535"/>
    <lineage>
        <taxon>Bacteria</taxon>
        <taxon>Bacillati</taxon>
        <taxon>Actinomycetota</taxon>
        <taxon>Actinomycetes</taxon>
        <taxon>Streptosporangiales</taxon>
        <taxon>Thermomonosporaceae</taxon>
        <taxon>Actinomadura</taxon>
    </lineage>
</organism>